<evidence type="ECO:0000313" key="1">
    <source>
        <dbReference type="EMBL" id="QJR12817.1"/>
    </source>
</evidence>
<dbReference type="GO" id="GO:0015035">
    <property type="term" value="F:protein-disulfide reductase activity"/>
    <property type="evidence" value="ECO:0007669"/>
    <property type="project" value="InterPro"/>
</dbReference>
<gene>
    <name evidence="1" type="ORF">DSM104443_03910</name>
</gene>
<sequence>MPPEGPILVFDGVCVLCSRWVGFIIERDRAARFRFAPMQSQTGRSLLLRHGLDPDDPLSLLVVEGDDAWTDSEAILRVAGSFGGAWRIAALARVIPRSWRNRAYRTLARNRYRWFGRRETCLVPTPELRARFIE</sequence>
<dbReference type="PANTHER" id="PTHR33639">
    <property type="entry name" value="THIOL-DISULFIDE OXIDOREDUCTASE DCC"/>
    <property type="match status" value="1"/>
</dbReference>
<evidence type="ECO:0000313" key="2">
    <source>
        <dbReference type="Proteomes" id="UP000501534"/>
    </source>
</evidence>
<proteinExistence type="predicted"/>
<dbReference type="InterPro" id="IPR007263">
    <property type="entry name" value="DCC1-like"/>
</dbReference>
<dbReference type="AlphaFoldDB" id="A0A6M4H4G4"/>
<reference evidence="1 2" key="1">
    <citation type="submission" date="2020-04" db="EMBL/GenBank/DDBJ databases">
        <title>Usitatibacter rugosus gen. nov., sp. nov. and Usitatibacter palustris sp. nov., novel members of Usitatibacteraceae fam. nov. within the order Nitrosomonadales isolated from soil.</title>
        <authorList>
            <person name="Huber K.J."/>
            <person name="Neumann-Schaal M."/>
            <person name="Geppert A."/>
            <person name="Luckner M."/>
            <person name="Wanner G."/>
            <person name="Overmann J."/>
        </authorList>
    </citation>
    <scope>NUCLEOTIDE SEQUENCE [LARGE SCALE GENOMIC DNA]</scope>
    <source>
        <strain evidence="1 2">0125_3</strain>
    </source>
</reference>
<dbReference type="KEGG" id="uru:DSM104443_03910"/>
<protein>
    <recommendedName>
        <fullName evidence="3">DCC family thiol-disulfide oxidoreductase YuxK</fullName>
    </recommendedName>
</protein>
<dbReference type="Proteomes" id="UP000501534">
    <property type="component" value="Chromosome"/>
</dbReference>
<dbReference type="PANTHER" id="PTHR33639:SF2">
    <property type="entry name" value="DUF393 DOMAIN-CONTAINING PROTEIN"/>
    <property type="match status" value="1"/>
</dbReference>
<dbReference type="Pfam" id="PF04134">
    <property type="entry name" value="DCC1-like"/>
    <property type="match status" value="1"/>
</dbReference>
<dbReference type="RefSeq" id="WP_171095346.1">
    <property type="nucleotide sequence ID" value="NZ_CP053069.1"/>
</dbReference>
<dbReference type="EMBL" id="CP053069">
    <property type="protein sequence ID" value="QJR12817.1"/>
    <property type="molecule type" value="Genomic_DNA"/>
</dbReference>
<accession>A0A6M4H4G4</accession>
<dbReference type="InterPro" id="IPR052927">
    <property type="entry name" value="DCC_oxidoreductase"/>
</dbReference>
<organism evidence="1 2">
    <name type="scientific">Usitatibacter rugosus</name>
    <dbReference type="NCBI Taxonomy" id="2732067"/>
    <lineage>
        <taxon>Bacteria</taxon>
        <taxon>Pseudomonadati</taxon>
        <taxon>Pseudomonadota</taxon>
        <taxon>Betaproteobacteria</taxon>
        <taxon>Nitrosomonadales</taxon>
        <taxon>Usitatibacteraceae</taxon>
        <taxon>Usitatibacter</taxon>
    </lineage>
</organism>
<keyword evidence="2" id="KW-1185">Reference proteome</keyword>
<evidence type="ECO:0008006" key="3">
    <source>
        <dbReference type="Google" id="ProtNLM"/>
    </source>
</evidence>
<name>A0A6M4H4G4_9PROT</name>